<sequence length="1030" mass="114551">MKPIICLSSTSSPIHLLFYAFVIFLTSTTISPSYVGNETDHHALQKIKLMITDDPYGALTSWNNSLHFCDWVGVTCGKRHRRVTRVVLESQGLEGLLSPHVGNLSFLRELRLTNNSFQGVIPHELGRLSRLRFLYLNKNKFNGFIPANISNCYNLEYLLLSYNKLVGNIPNEVGFLSTLTTISLSSNNLTGGIPSFMVNITLLEVFYVSQNPLGGSIPETIGNWKSLREFDFSVCNLSGAIPHSIYNLSLLTDFSVAKNQLIGSLPPSIMFPHLVLFQLWGNQLTGPLPPSISNCSRLTILEMTDNKFSGKLTIDFSKLSDIQYIRLGDNLFGSQEADEMKFIDSLKNCTRLNELDLGECKFQGALPKSIGNLSNQLQYLALGINHLHGNIPTSIGNLVGLSLLILGRNQFTGNIPSTIGNLQKLEVLQLRENEFSGPIPNAIGNLSMLFFLDLSFNRLEGHIPSRLGKCHRLSDLILNDNKLTDKIPTQLFQLSSLSKTLDLSQNNLFGSLPTEIGNLNMLNELYLSDNNLSGNIPSSLSGCASLSSLSLKGNLFQGMIPPSLSLLKGLVELDISQNKLSGQIPQFLEGFSLEYLNLSYNDFEGEVPMLKVFTNVSAFSILGNSRLCGGIVELGLPKCKETNKDKKKFPLFVIVIIIVSILFTITCLAYAWCKKKRKIQLSHSSMSERLMRVSYNQLLKATGGFSQANLIGNGGFSSVYKGILDVDEEKLVAIKVLHLQNRGAQRSFTRECEAWRNIRHRNLLKIITSCSSVDFQGNDFKALVYEFMSNGSLQDWLHPSESTSRSRLNLHQIINILIDVAYAIDYIHNHCIPTVVHGDLKPSNILLDDDMVAYVGDFGLAKILGTSYLNSSTGWRGTIGYIAPEYGLNCEMTNNGDIYSFGILLLEVMTGKKPTDDMFNEGLTLHKFVSMALPDHVTDVIDSNTLNIYQGMSDFNNEANAKKIEECLASTVKIGISCSLDSPPQRMDIQKVVHELRHILDTLQNIEQRPGHPRSPWQTNHPSARRTEAW</sequence>
<dbReference type="Proteomes" id="UP001056120">
    <property type="component" value="Linkage Group LG25"/>
</dbReference>
<gene>
    <name evidence="1" type="ORF">L1987_75656</name>
</gene>
<proteinExistence type="predicted"/>
<evidence type="ECO:0000313" key="1">
    <source>
        <dbReference type="EMBL" id="KAI3705419.1"/>
    </source>
</evidence>
<evidence type="ECO:0000313" key="2">
    <source>
        <dbReference type="Proteomes" id="UP001056120"/>
    </source>
</evidence>
<reference evidence="1 2" key="2">
    <citation type="journal article" date="2022" name="Mol. Ecol. Resour.">
        <title>The genomes of chicory, endive, great burdock and yacon provide insights into Asteraceae paleo-polyploidization history and plant inulin production.</title>
        <authorList>
            <person name="Fan W."/>
            <person name="Wang S."/>
            <person name="Wang H."/>
            <person name="Wang A."/>
            <person name="Jiang F."/>
            <person name="Liu H."/>
            <person name="Zhao H."/>
            <person name="Xu D."/>
            <person name="Zhang Y."/>
        </authorList>
    </citation>
    <scope>NUCLEOTIDE SEQUENCE [LARGE SCALE GENOMIC DNA]</scope>
    <source>
        <strain evidence="2">cv. Yunnan</strain>
        <tissue evidence="1">Leaves</tissue>
    </source>
</reference>
<accession>A0ACB9A5C0</accession>
<reference evidence="2" key="1">
    <citation type="journal article" date="2022" name="Mol. Ecol. Resour.">
        <title>The genomes of chicory, endive, great burdock and yacon provide insights into Asteraceae palaeo-polyploidization history and plant inulin production.</title>
        <authorList>
            <person name="Fan W."/>
            <person name="Wang S."/>
            <person name="Wang H."/>
            <person name="Wang A."/>
            <person name="Jiang F."/>
            <person name="Liu H."/>
            <person name="Zhao H."/>
            <person name="Xu D."/>
            <person name="Zhang Y."/>
        </authorList>
    </citation>
    <scope>NUCLEOTIDE SEQUENCE [LARGE SCALE GENOMIC DNA]</scope>
    <source>
        <strain evidence="2">cv. Yunnan</strain>
    </source>
</reference>
<dbReference type="EMBL" id="CM042042">
    <property type="protein sequence ID" value="KAI3705419.1"/>
    <property type="molecule type" value="Genomic_DNA"/>
</dbReference>
<name>A0ACB9A5C0_9ASTR</name>
<keyword evidence="2" id="KW-1185">Reference proteome</keyword>
<protein>
    <submittedName>
        <fullName evidence="1">Uncharacterized protein</fullName>
    </submittedName>
</protein>
<organism evidence="1 2">
    <name type="scientific">Smallanthus sonchifolius</name>
    <dbReference type="NCBI Taxonomy" id="185202"/>
    <lineage>
        <taxon>Eukaryota</taxon>
        <taxon>Viridiplantae</taxon>
        <taxon>Streptophyta</taxon>
        <taxon>Embryophyta</taxon>
        <taxon>Tracheophyta</taxon>
        <taxon>Spermatophyta</taxon>
        <taxon>Magnoliopsida</taxon>
        <taxon>eudicotyledons</taxon>
        <taxon>Gunneridae</taxon>
        <taxon>Pentapetalae</taxon>
        <taxon>asterids</taxon>
        <taxon>campanulids</taxon>
        <taxon>Asterales</taxon>
        <taxon>Asteraceae</taxon>
        <taxon>Asteroideae</taxon>
        <taxon>Heliantheae alliance</taxon>
        <taxon>Millerieae</taxon>
        <taxon>Smallanthus</taxon>
    </lineage>
</organism>
<comment type="caution">
    <text evidence="1">The sequence shown here is derived from an EMBL/GenBank/DDBJ whole genome shotgun (WGS) entry which is preliminary data.</text>
</comment>